<name>A0A559K6U5_9BACL</name>
<accession>A0A559K6U5</accession>
<gene>
    <name evidence="4" type="ORF">FPZ49_21875</name>
</gene>
<dbReference type="InterPro" id="IPR050768">
    <property type="entry name" value="UPF0353/GerABKA_families"/>
</dbReference>
<feature type="transmembrane region" description="Helical" evidence="3">
    <location>
        <begin position="403"/>
        <end position="425"/>
    </location>
</feature>
<feature type="transmembrane region" description="Helical" evidence="3">
    <location>
        <begin position="308"/>
        <end position="327"/>
    </location>
</feature>
<feature type="transmembrane region" description="Helical" evidence="3">
    <location>
        <begin position="432"/>
        <end position="455"/>
    </location>
</feature>
<evidence type="ECO:0000313" key="5">
    <source>
        <dbReference type="Proteomes" id="UP000317036"/>
    </source>
</evidence>
<dbReference type="PIRSF" id="PIRSF005690">
    <property type="entry name" value="GerBA"/>
    <property type="match status" value="1"/>
</dbReference>
<keyword evidence="3" id="KW-1133">Transmembrane helix</keyword>
<reference evidence="4 5" key="1">
    <citation type="submission" date="2019-07" db="EMBL/GenBank/DDBJ databases">
        <authorList>
            <person name="Kim J."/>
        </authorList>
    </citation>
    <scope>NUCLEOTIDE SEQUENCE [LARGE SCALE GENOMIC DNA]</scope>
    <source>
        <strain evidence="4 5">JC52</strain>
    </source>
</reference>
<comment type="similarity">
    <text evidence="1">Belongs to the GerABKA family.</text>
</comment>
<proteinExistence type="inferred from homology"/>
<evidence type="ECO:0000256" key="3">
    <source>
        <dbReference type="SAM" id="Phobius"/>
    </source>
</evidence>
<comment type="caution">
    <text evidence="4">The sequence shown here is derived from an EMBL/GenBank/DDBJ whole genome shotgun (WGS) entry which is preliminary data.</text>
</comment>
<feature type="transmembrane region" description="Helical" evidence="3">
    <location>
        <begin position="377"/>
        <end position="397"/>
    </location>
</feature>
<organism evidence="4 5">
    <name type="scientific">Paenibacillus cremeus</name>
    <dbReference type="NCBI Taxonomy" id="2163881"/>
    <lineage>
        <taxon>Bacteria</taxon>
        <taxon>Bacillati</taxon>
        <taxon>Bacillota</taxon>
        <taxon>Bacilli</taxon>
        <taxon>Bacillales</taxon>
        <taxon>Paenibacillaceae</taxon>
        <taxon>Paenibacillus</taxon>
    </lineage>
</organism>
<protein>
    <submittedName>
        <fullName evidence="4">Spore germination protein</fullName>
    </submittedName>
</protein>
<evidence type="ECO:0000256" key="2">
    <source>
        <dbReference type="ARBA" id="ARBA00023136"/>
    </source>
</evidence>
<dbReference type="GO" id="GO:0009847">
    <property type="term" value="P:spore germination"/>
    <property type="evidence" value="ECO:0007669"/>
    <property type="project" value="InterPro"/>
</dbReference>
<dbReference type="EMBL" id="VNJI01000031">
    <property type="protein sequence ID" value="TVY07862.1"/>
    <property type="molecule type" value="Genomic_DNA"/>
</dbReference>
<dbReference type="AlphaFoldDB" id="A0A559K6U5"/>
<sequence>MDVLPSSQECFRMEFITNRSKDSLPLSHQLTDNLELLKQVYANCSDVVFRSFSIGHQTAAAVVYIDGLVDTQLLDMHVLGPLMKGPPEGESILDEYISSSLSVSSLHHVEHVQGVIEHVSDGHPVLLIDRLEYGYSFGMSRWEKRSIEEPAAESIIRGPREGFTETIGVNTSLLRRKIKSPALKMISMEVGSYTRTHVIVTYIEGLAKPSLIEEVQRRIARIRIDGVLESGNIEEMLEDQPYSPFPQVKSTERPDVVSASLLEGNAAILVEGTPFALIAPTTFFSLFQSPEDYYQRYMISTFIRWLRYLFLAIALLLPSAYIAILTYHQEMIPTSLLLSIAKSRENIPFPALVEALLMEISFEALREAGVRLPKQVGAAVSIVGALVIGQAATSAGLASSPMVMVVAITGIASFMLPQYSFGIAIRMLRFPIMLLSGFLGLLGIILGVIVLTLHLCSLKSFGVPYMSPISPSRKDGLKDVLYRAPIWAMTTRSVFANENNEDRQPPDNGQTSA</sequence>
<dbReference type="OrthoDB" id="1726708at2"/>
<dbReference type="Proteomes" id="UP000317036">
    <property type="component" value="Unassembled WGS sequence"/>
</dbReference>
<keyword evidence="5" id="KW-1185">Reference proteome</keyword>
<evidence type="ECO:0000313" key="4">
    <source>
        <dbReference type="EMBL" id="TVY07862.1"/>
    </source>
</evidence>
<dbReference type="PANTHER" id="PTHR22550">
    <property type="entry name" value="SPORE GERMINATION PROTEIN"/>
    <property type="match status" value="1"/>
</dbReference>
<keyword evidence="3" id="KW-0812">Transmembrane</keyword>
<dbReference type="Pfam" id="PF03323">
    <property type="entry name" value="GerA"/>
    <property type="match status" value="1"/>
</dbReference>
<dbReference type="PANTHER" id="PTHR22550:SF5">
    <property type="entry name" value="LEUCINE ZIPPER PROTEIN 4"/>
    <property type="match status" value="1"/>
</dbReference>
<dbReference type="GO" id="GO:0016020">
    <property type="term" value="C:membrane"/>
    <property type="evidence" value="ECO:0007669"/>
    <property type="project" value="InterPro"/>
</dbReference>
<dbReference type="InterPro" id="IPR004995">
    <property type="entry name" value="Spore_Ger"/>
</dbReference>
<evidence type="ECO:0000256" key="1">
    <source>
        <dbReference type="ARBA" id="ARBA00005278"/>
    </source>
</evidence>
<keyword evidence="2 3" id="KW-0472">Membrane</keyword>